<dbReference type="RefSeq" id="XP_009171344.1">
    <property type="nucleotide sequence ID" value="XM_009173080.1"/>
</dbReference>
<name>A0A074ZC73_OPIVI</name>
<dbReference type="EMBL" id="KL596793">
    <property type="protein sequence ID" value="KER24911.1"/>
    <property type="molecule type" value="Genomic_DNA"/>
</dbReference>
<reference evidence="1 2" key="1">
    <citation type="submission" date="2013-11" db="EMBL/GenBank/DDBJ databases">
        <title>Opisthorchis viverrini - life in the bile duct.</title>
        <authorList>
            <person name="Young N.D."/>
            <person name="Nagarajan N."/>
            <person name="Lin S.J."/>
            <person name="Korhonen P.K."/>
            <person name="Jex A.R."/>
            <person name="Hall R.S."/>
            <person name="Safavi-Hemami H."/>
            <person name="Kaewkong W."/>
            <person name="Bertrand D."/>
            <person name="Gao S."/>
            <person name="Seet Q."/>
            <person name="Wongkham S."/>
            <person name="Teh B.T."/>
            <person name="Wongkham C."/>
            <person name="Intapan P.M."/>
            <person name="Maleewong W."/>
            <person name="Yang X."/>
            <person name="Hu M."/>
            <person name="Wang Z."/>
            <person name="Hofmann A."/>
            <person name="Sternberg P.W."/>
            <person name="Tan P."/>
            <person name="Wang J."/>
            <person name="Gasser R.B."/>
        </authorList>
    </citation>
    <scope>NUCLEOTIDE SEQUENCE [LARGE SCALE GENOMIC DNA]</scope>
</reference>
<evidence type="ECO:0000313" key="1">
    <source>
        <dbReference type="EMBL" id="KER24911.1"/>
    </source>
</evidence>
<dbReference type="GeneID" id="20321714"/>
<sequence>MMPYKVICKVPPKGLPREEELSVNPLLCYSEIVTTEPIYGQSALNWSGSELFSGFKPARSIDRHNQDSYWVVVRSVGHTNHIAQGFEAWGSLAVAPLACGSCLSSVAVVIRAQAGPLTKQLIDFLGWCRDQKCPEAFLDSYHPVLYAGLRICRPDLVSVAYPLGWTNLNLVVHFTAQAKDESWGPRRVSAAIVTNQHSLAFGE</sequence>
<accession>A0A074ZC73</accession>
<dbReference type="KEGG" id="ovi:T265_07535"/>
<dbReference type="AlphaFoldDB" id="A0A074ZC73"/>
<dbReference type="CTD" id="20321714"/>
<evidence type="ECO:0000313" key="2">
    <source>
        <dbReference type="Proteomes" id="UP000054324"/>
    </source>
</evidence>
<dbReference type="OrthoDB" id="10542010at2759"/>
<proteinExistence type="predicted"/>
<organism evidence="1 2">
    <name type="scientific">Opisthorchis viverrini</name>
    <name type="common">Southeast Asian liver fluke</name>
    <dbReference type="NCBI Taxonomy" id="6198"/>
    <lineage>
        <taxon>Eukaryota</taxon>
        <taxon>Metazoa</taxon>
        <taxon>Spiralia</taxon>
        <taxon>Lophotrochozoa</taxon>
        <taxon>Platyhelminthes</taxon>
        <taxon>Trematoda</taxon>
        <taxon>Digenea</taxon>
        <taxon>Opisthorchiida</taxon>
        <taxon>Opisthorchiata</taxon>
        <taxon>Opisthorchiidae</taxon>
        <taxon>Opisthorchis</taxon>
    </lineage>
</organism>
<gene>
    <name evidence="1" type="ORF">T265_07535</name>
</gene>
<protein>
    <submittedName>
        <fullName evidence="1">Uncharacterized protein</fullName>
    </submittedName>
</protein>
<keyword evidence="2" id="KW-1185">Reference proteome</keyword>
<dbReference type="Proteomes" id="UP000054324">
    <property type="component" value="Unassembled WGS sequence"/>
</dbReference>